<dbReference type="STRING" id="947013.SAMN04488109_6245"/>
<dbReference type="Gene3D" id="2.30.30.40">
    <property type="entry name" value="SH3 Domains"/>
    <property type="match status" value="1"/>
</dbReference>
<dbReference type="Proteomes" id="UP000184212">
    <property type="component" value="Unassembled WGS sequence"/>
</dbReference>
<dbReference type="AlphaFoldDB" id="A0A1M5X2T6"/>
<organism evidence="2 3">
    <name type="scientific">Chryseolinea serpens</name>
    <dbReference type="NCBI Taxonomy" id="947013"/>
    <lineage>
        <taxon>Bacteria</taxon>
        <taxon>Pseudomonadati</taxon>
        <taxon>Bacteroidota</taxon>
        <taxon>Cytophagia</taxon>
        <taxon>Cytophagales</taxon>
        <taxon>Fulvivirgaceae</taxon>
        <taxon>Chryseolinea</taxon>
    </lineage>
</organism>
<evidence type="ECO:0000259" key="1">
    <source>
        <dbReference type="PROSITE" id="PS50851"/>
    </source>
</evidence>
<dbReference type="InterPro" id="IPR039315">
    <property type="entry name" value="CheW"/>
</dbReference>
<keyword evidence="3" id="KW-1185">Reference proteome</keyword>
<dbReference type="InterPro" id="IPR036061">
    <property type="entry name" value="CheW-like_dom_sf"/>
</dbReference>
<dbReference type="SMART" id="SM00260">
    <property type="entry name" value="CheW"/>
    <property type="match status" value="1"/>
</dbReference>
<feature type="domain" description="CheW-like" evidence="1">
    <location>
        <begin position="44"/>
        <end position="187"/>
    </location>
</feature>
<gene>
    <name evidence="2" type="ORF">SAMN04488109_6245</name>
</gene>
<dbReference type="PANTHER" id="PTHR22617:SF23">
    <property type="entry name" value="CHEMOTAXIS PROTEIN CHEW"/>
    <property type="match status" value="1"/>
</dbReference>
<dbReference type="GO" id="GO:0006935">
    <property type="term" value="P:chemotaxis"/>
    <property type="evidence" value="ECO:0007669"/>
    <property type="project" value="InterPro"/>
</dbReference>
<dbReference type="Gene3D" id="2.40.50.180">
    <property type="entry name" value="CheA-289, Domain 4"/>
    <property type="match status" value="1"/>
</dbReference>
<evidence type="ECO:0000313" key="2">
    <source>
        <dbReference type="EMBL" id="SHH93824.1"/>
    </source>
</evidence>
<protein>
    <submittedName>
        <fullName evidence="2">Purine-binding chemotaxis protein CheW</fullName>
    </submittedName>
</protein>
<sequence>MPVSSNVGLGNPVGLVLKILFRLKNISMKEDISTEKQKNSASRALQVVVFKLGNEEYGLHIDQIKEVVITPTITRMPQTPSYVKGVANIRGNVIAIFDLEDRFNLSGITQDQGSKYTLVVESEDVKLGLLVNEVPNTVSVNASDLDESVGIVNDASVETNYIKGIIKAGHRLIILIDIFKVIDQEMANTLKKTAVAA</sequence>
<dbReference type="EMBL" id="FQWQ01000005">
    <property type="protein sequence ID" value="SHH93824.1"/>
    <property type="molecule type" value="Genomic_DNA"/>
</dbReference>
<dbReference type="PANTHER" id="PTHR22617">
    <property type="entry name" value="CHEMOTAXIS SENSOR HISTIDINE KINASE-RELATED"/>
    <property type="match status" value="1"/>
</dbReference>
<dbReference type="GO" id="GO:0005829">
    <property type="term" value="C:cytosol"/>
    <property type="evidence" value="ECO:0007669"/>
    <property type="project" value="TreeGrafter"/>
</dbReference>
<name>A0A1M5X2T6_9BACT</name>
<accession>A0A1M5X2T6</accession>
<dbReference type="InterPro" id="IPR002545">
    <property type="entry name" value="CheW-lke_dom"/>
</dbReference>
<dbReference type="GO" id="GO:0007165">
    <property type="term" value="P:signal transduction"/>
    <property type="evidence" value="ECO:0007669"/>
    <property type="project" value="InterPro"/>
</dbReference>
<dbReference type="SUPFAM" id="SSF50341">
    <property type="entry name" value="CheW-like"/>
    <property type="match status" value="1"/>
</dbReference>
<dbReference type="PROSITE" id="PS50851">
    <property type="entry name" value="CHEW"/>
    <property type="match status" value="1"/>
</dbReference>
<reference evidence="2 3" key="1">
    <citation type="submission" date="2016-11" db="EMBL/GenBank/DDBJ databases">
        <authorList>
            <person name="Jaros S."/>
            <person name="Januszkiewicz K."/>
            <person name="Wedrychowicz H."/>
        </authorList>
    </citation>
    <scope>NUCLEOTIDE SEQUENCE [LARGE SCALE GENOMIC DNA]</scope>
    <source>
        <strain evidence="2 3">DSM 24574</strain>
    </source>
</reference>
<proteinExistence type="predicted"/>
<evidence type="ECO:0000313" key="3">
    <source>
        <dbReference type="Proteomes" id="UP000184212"/>
    </source>
</evidence>
<dbReference type="Pfam" id="PF01584">
    <property type="entry name" value="CheW"/>
    <property type="match status" value="1"/>
</dbReference>